<reference evidence="2" key="1">
    <citation type="journal article" date="2014" name="Front. Microbiol.">
        <title>High frequency of phylogenetically diverse reductive dehalogenase-homologous genes in deep subseafloor sedimentary metagenomes.</title>
        <authorList>
            <person name="Kawai M."/>
            <person name="Futagami T."/>
            <person name="Toyoda A."/>
            <person name="Takaki Y."/>
            <person name="Nishi S."/>
            <person name="Hori S."/>
            <person name="Arai W."/>
            <person name="Tsubouchi T."/>
            <person name="Morono Y."/>
            <person name="Uchiyama I."/>
            <person name="Ito T."/>
            <person name="Fujiyama A."/>
            <person name="Inagaki F."/>
            <person name="Takami H."/>
        </authorList>
    </citation>
    <scope>NUCLEOTIDE SEQUENCE</scope>
    <source>
        <strain evidence="2">Expedition CK06-06</strain>
    </source>
</reference>
<protein>
    <submittedName>
        <fullName evidence="2">Uncharacterized protein</fullName>
    </submittedName>
</protein>
<keyword evidence="1" id="KW-0472">Membrane</keyword>
<feature type="transmembrane region" description="Helical" evidence="1">
    <location>
        <begin position="53"/>
        <end position="75"/>
    </location>
</feature>
<feature type="transmembrane region" description="Helical" evidence="1">
    <location>
        <begin position="155"/>
        <end position="173"/>
    </location>
</feature>
<evidence type="ECO:0000256" key="1">
    <source>
        <dbReference type="SAM" id="Phobius"/>
    </source>
</evidence>
<feature type="transmembrane region" description="Helical" evidence="1">
    <location>
        <begin position="193"/>
        <end position="213"/>
    </location>
</feature>
<evidence type="ECO:0000313" key="2">
    <source>
        <dbReference type="EMBL" id="GAH04726.1"/>
    </source>
</evidence>
<name>X1C9C3_9ZZZZ</name>
<gene>
    <name evidence="2" type="ORF">S01H4_40259</name>
</gene>
<keyword evidence="1" id="KW-1133">Transmembrane helix</keyword>
<comment type="caution">
    <text evidence="2">The sequence shown here is derived from an EMBL/GenBank/DDBJ whole genome shotgun (WGS) entry which is preliminary data.</text>
</comment>
<sequence length="221" mass="26176">MKDIKQSEVFPKTEQEFTDSNEDNIDINNINEEDLRIDFTTSSAISRVNLKFLIVYIPIFWLSGMLDTVIFYTFTFYVRDWILMAFFLPAMVIIMWFIFIIASFFFTKLFLILINLIHKPKEGVFKAEKGNTDFEFWCLRIEIKKIVLWLMRNSIIPWMDIIVFKWFGIKISFSSGLYDSWCDAEFIHFGRKVIVGQGAMIMSSMVIGNYLIIKEVVFDDY</sequence>
<accession>X1C9C3</accession>
<feature type="transmembrane region" description="Helical" evidence="1">
    <location>
        <begin position="81"/>
        <end position="111"/>
    </location>
</feature>
<dbReference type="AlphaFoldDB" id="X1C9C3"/>
<dbReference type="EMBL" id="BART01021905">
    <property type="protein sequence ID" value="GAH04726.1"/>
    <property type="molecule type" value="Genomic_DNA"/>
</dbReference>
<proteinExistence type="predicted"/>
<keyword evidence="1" id="KW-0812">Transmembrane</keyword>
<organism evidence="2">
    <name type="scientific">marine sediment metagenome</name>
    <dbReference type="NCBI Taxonomy" id="412755"/>
    <lineage>
        <taxon>unclassified sequences</taxon>
        <taxon>metagenomes</taxon>
        <taxon>ecological metagenomes</taxon>
    </lineage>
</organism>
<feature type="non-terminal residue" evidence="2">
    <location>
        <position position="221"/>
    </location>
</feature>